<evidence type="ECO:0000313" key="2">
    <source>
        <dbReference type="EMBL" id="KFM66702.1"/>
    </source>
</evidence>
<feature type="non-terminal residue" evidence="2">
    <location>
        <position position="75"/>
    </location>
</feature>
<accession>A0A087TNL3</accession>
<keyword evidence="3" id="KW-1185">Reference proteome</keyword>
<reference evidence="2 3" key="1">
    <citation type="submission" date="2013-11" db="EMBL/GenBank/DDBJ databases">
        <title>Genome sequencing of Stegodyphus mimosarum.</title>
        <authorList>
            <person name="Bechsgaard J."/>
        </authorList>
    </citation>
    <scope>NUCLEOTIDE SEQUENCE [LARGE SCALE GENOMIC DNA]</scope>
</reference>
<dbReference type="Proteomes" id="UP000054359">
    <property type="component" value="Unassembled WGS sequence"/>
</dbReference>
<sequence>MILLKYGKHIPVKCLPEEISTTKRGEKVSSTQSSYVDPYKPPQTTNLDDIVRWKGTSETKIAKLFDKSEEEFLTF</sequence>
<dbReference type="EMBL" id="KK116064">
    <property type="protein sequence ID" value="KFM66702.1"/>
    <property type="molecule type" value="Genomic_DNA"/>
</dbReference>
<feature type="region of interest" description="Disordered" evidence="1">
    <location>
        <begin position="23"/>
        <end position="42"/>
    </location>
</feature>
<proteinExistence type="predicted"/>
<gene>
    <name evidence="2" type="ORF">X975_16031</name>
</gene>
<dbReference type="AlphaFoldDB" id="A0A087TNL3"/>
<organism evidence="2 3">
    <name type="scientific">Stegodyphus mimosarum</name>
    <name type="common">African social velvet spider</name>
    <dbReference type="NCBI Taxonomy" id="407821"/>
    <lineage>
        <taxon>Eukaryota</taxon>
        <taxon>Metazoa</taxon>
        <taxon>Ecdysozoa</taxon>
        <taxon>Arthropoda</taxon>
        <taxon>Chelicerata</taxon>
        <taxon>Arachnida</taxon>
        <taxon>Araneae</taxon>
        <taxon>Araneomorphae</taxon>
        <taxon>Entelegynae</taxon>
        <taxon>Eresoidea</taxon>
        <taxon>Eresidae</taxon>
        <taxon>Stegodyphus</taxon>
    </lineage>
</organism>
<name>A0A087TNL3_STEMI</name>
<evidence type="ECO:0000313" key="3">
    <source>
        <dbReference type="Proteomes" id="UP000054359"/>
    </source>
</evidence>
<protein>
    <submittedName>
        <fullName evidence="2">Uncharacterized protein</fullName>
    </submittedName>
</protein>
<evidence type="ECO:0000256" key="1">
    <source>
        <dbReference type="SAM" id="MobiDB-lite"/>
    </source>
</evidence>